<dbReference type="CDD" id="cd04095">
    <property type="entry name" value="CysN_NoDQ_III"/>
    <property type="match status" value="1"/>
</dbReference>
<keyword evidence="13" id="KW-0597">Phosphoprotein</keyword>
<dbReference type="GO" id="GO:0005525">
    <property type="term" value="F:GTP binding"/>
    <property type="evidence" value="ECO:0007669"/>
    <property type="project" value="UniProtKB-KW"/>
</dbReference>
<dbReference type="HAMAP" id="MF_00065">
    <property type="entry name" value="Adenylyl_sulf_kinase"/>
    <property type="match status" value="1"/>
</dbReference>
<dbReference type="PRINTS" id="PR00315">
    <property type="entry name" value="ELONGATNFCT"/>
</dbReference>
<dbReference type="EC" id="2.7.1.25" evidence="13"/>
<dbReference type="RefSeq" id="WP_141198180.1">
    <property type="nucleotide sequence ID" value="NZ_CP041186.1"/>
</dbReference>
<dbReference type="PANTHER" id="PTHR23115">
    <property type="entry name" value="TRANSLATION FACTOR"/>
    <property type="match status" value="1"/>
</dbReference>
<evidence type="ECO:0000256" key="12">
    <source>
        <dbReference type="ARBA" id="ARBA00049370"/>
    </source>
</evidence>
<dbReference type="NCBIfam" id="NF003013">
    <property type="entry name" value="PRK03846.1"/>
    <property type="match status" value="1"/>
</dbReference>
<keyword evidence="6" id="KW-0548">Nucleotidyltransferase</keyword>
<organism evidence="15 16">
    <name type="scientific">Persicimonas caeni</name>
    <dbReference type="NCBI Taxonomy" id="2292766"/>
    <lineage>
        <taxon>Bacteria</taxon>
        <taxon>Deltaproteobacteria</taxon>
        <taxon>Bradymonadales</taxon>
        <taxon>Bradymonadaceae</taxon>
        <taxon>Persicimonas</taxon>
    </lineage>
</organism>
<dbReference type="InterPro" id="IPR009000">
    <property type="entry name" value="Transl_B-barrel_sf"/>
</dbReference>
<sequence>MKSETTPLKIVIVGHVDHGKSTLVGRFLYETDSLEEGKYEAIKATCERRGVPFEWAFLMDALQAERNQNITIDTAQIWFESDKRPYTIIDAPGHKEFLKNMVTGAAQADAALLLIAADEGIQEQSRRHCHMLSMLGIEQVTVVVNKMDLVDYDQERFENIISEYTEFLNEIGIEPSSFIPISAREGDNVASKPAENMAWYDGPNVVQVLDAFETPKTLENRPLRFPIQDVYRFDERRILAGRVEAGTLNVGDELVFTPHGKTARVQTIERWSAPASDTAHAGESIGVTLDEQIFVERGHVASHAAEAPEETSRFRANVFWMGKQDLLANRPYKLKLATQEVECTIREVVRIIDGSTLEVVSEDRDNIERYDVAEVILETKRPIAVERHDQTPEVGRFVIVDEYDVAGGGIVLEPELHQENIFWHEGKVARKDRERLNGHRGACVWLTGLSGAGKSSIAVELESQLHRRGIHTYILDGDNVRHGLGADLGFSAADRDEHIRRVGEVSKLFVDAGTIVVSAFISPYQRVRDRVRESMEDGQFIEVHVDASVEACEERDPKGLYEKARAGEIDNFTGISAPYEAPENPEIVIDTVTDESAAKSAAKIVDFLEQGGYLTMMREAVVKPQTA</sequence>
<dbReference type="InterPro" id="IPR054696">
    <property type="entry name" value="GTP-eEF1A_C"/>
</dbReference>
<dbReference type="NCBIfam" id="TIGR00231">
    <property type="entry name" value="small_GTP"/>
    <property type="match status" value="1"/>
</dbReference>
<dbReference type="CDD" id="cd02027">
    <property type="entry name" value="APSK"/>
    <property type="match status" value="1"/>
</dbReference>
<dbReference type="Gene3D" id="3.40.50.300">
    <property type="entry name" value="P-loop containing nucleotide triphosphate hydrolases"/>
    <property type="match status" value="2"/>
</dbReference>
<evidence type="ECO:0000256" key="4">
    <source>
        <dbReference type="ARBA" id="ARBA00007237"/>
    </source>
</evidence>
<dbReference type="UniPathway" id="UPA00140">
    <property type="reaction ID" value="UER00205"/>
</dbReference>
<dbReference type="InterPro" id="IPR011779">
    <property type="entry name" value="SO4_adenylTrfase_lsu"/>
</dbReference>
<dbReference type="Pfam" id="PF01583">
    <property type="entry name" value="APS_kinase"/>
    <property type="match status" value="1"/>
</dbReference>
<dbReference type="EMBL" id="CP041186">
    <property type="protein sequence ID" value="QDG51700.1"/>
    <property type="molecule type" value="Genomic_DNA"/>
</dbReference>
<evidence type="ECO:0000256" key="9">
    <source>
        <dbReference type="ARBA" id="ARBA00022840"/>
    </source>
</evidence>
<dbReference type="InterPro" id="IPR000795">
    <property type="entry name" value="T_Tr_GTP-bd_dom"/>
</dbReference>
<name>A0A4Y6PTX7_PERCE</name>
<dbReference type="GO" id="GO:0000103">
    <property type="term" value="P:sulfate assimilation"/>
    <property type="evidence" value="ECO:0007669"/>
    <property type="project" value="UniProtKB-UniRule"/>
</dbReference>
<keyword evidence="5 13" id="KW-0808">Transferase</keyword>
<accession>A0A4Y6PTX7</accession>
<evidence type="ECO:0000256" key="5">
    <source>
        <dbReference type="ARBA" id="ARBA00022679"/>
    </source>
</evidence>
<evidence type="ECO:0000313" key="16">
    <source>
        <dbReference type="Proteomes" id="UP000315995"/>
    </source>
</evidence>
<dbReference type="Proteomes" id="UP000315995">
    <property type="component" value="Chromosome"/>
</dbReference>
<dbReference type="InterPro" id="IPR027417">
    <property type="entry name" value="P-loop_NTPase"/>
</dbReference>
<evidence type="ECO:0000256" key="7">
    <source>
        <dbReference type="ARBA" id="ARBA00022741"/>
    </source>
</evidence>
<feature type="domain" description="Tr-type G" evidence="14">
    <location>
        <begin position="5"/>
        <end position="223"/>
    </location>
</feature>
<dbReference type="GO" id="GO:0005524">
    <property type="term" value="F:ATP binding"/>
    <property type="evidence" value="ECO:0007669"/>
    <property type="project" value="UniProtKB-UniRule"/>
</dbReference>
<comment type="function">
    <text evidence="13">Catalyzes the synthesis of activated sulfate.</text>
</comment>
<comment type="similarity">
    <text evidence="13">Belongs to the APS kinase family.</text>
</comment>
<protein>
    <recommendedName>
        <fullName evidence="13">Adenylyl-sulfate kinase</fullName>
        <ecNumber evidence="13">2.7.1.25</ecNumber>
    </recommendedName>
    <alternativeName>
        <fullName evidence="13">APS kinase</fullName>
    </alternativeName>
    <alternativeName>
        <fullName evidence="13">ATP adenosine-5'-phosphosulfate 3'-phosphotransferase</fullName>
    </alternativeName>
    <alternativeName>
        <fullName evidence="13">Adenosine-5'-phosphosulfate kinase</fullName>
    </alternativeName>
</protein>
<dbReference type="SUPFAM" id="SSF52540">
    <property type="entry name" value="P-loop containing nucleoside triphosphate hydrolases"/>
    <property type="match status" value="2"/>
</dbReference>
<evidence type="ECO:0000256" key="6">
    <source>
        <dbReference type="ARBA" id="ARBA00022695"/>
    </source>
</evidence>
<evidence type="ECO:0000256" key="11">
    <source>
        <dbReference type="ARBA" id="ARBA00023268"/>
    </source>
</evidence>
<gene>
    <name evidence="13 15" type="primary">cysC</name>
    <name evidence="15" type="ORF">FIV42_13360</name>
</gene>
<dbReference type="AlphaFoldDB" id="A0A4Y6PTX7"/>
<keyword evidence="10" id="KW-0342">GTP-binding</keyword>
<keyword evidence="8 13" id="KW-0418">Kinase</keyword>
<feature type="binding site" evidence="13">
    <location>
        <begin position="448"/>
        <end position="455"/>
    </location>
    <ligand>
        <name>ATP</name>
        <dbReference type="ChEBI" id="CHEBI:30616"/>
    </ligand>
</feature>
<dbReference type="SUPFAM" id="SSF50447">
    <property type="entry name" value="Translation proteins"/>
    <property type="match status" value="1"/>
</dbReference>
<comment type="catalytic activity">
    <reaction evidence="12">
        <text>sulfate + ATP + H(+) = adenosine 5'-phosphosulfate + diphosphate</text>
        <dbReference type="Rhea" id="RHEA:18133"/>
        <dbReference type="ChEBI" id="CHEBI:15378"/>
        <dbReference type="ChEBI" id="CHEBI:16189"/>
        <dbReference type="ChEBI" id="CHEBI:30616"/>
        <dbReference type="ChEBI" id="CHEBI:33019"/>
        <dbReference type="ChEBI" id="CHEBI:58243"/>
        <dbReference type="EC" id="2.7.7.4"/>
    </reaction>
</comment>
<dbReference type="InterPro" id="IPR044139">
    <property type="entry name" value="CysN_NoDQ_III"/>
</dbReference>
<dbReference type="NCBIfam" id="TIGR00455">
    <property type="entry name" value="apsK"/>
    <property type="match status" value="1"/>
</dbReference>
<dbReference type="InterPro" id="IPR009001">
    <property type="entry name" value="Transl_elong_EF1A/Init_IF2_C"/>
</dbReference>
<evidence type="ECO:0000259" key="14">
    <source>
        <dbReference type="PROSITE" id="PS51722"/>
    </source>
</evidence>
<dbReference type="GO" id="GO:0004781">
    <property type="term" value="F:sulfate adenylyltransferase (ATP) activity"/>
    <property type="evidence" value="ECO:0007669"/>
    <property type="project" value="UniProtKB-EC"/>
</dbReference>
<comment type="catalytic activity">
    <reaction evidence="1 13">
        <text>adenosine 5'-phosphosulfate + ATP = 3'-phosphoadenylyl sulfate + ADP + H(+)</text>
        <dbReference type="Rhea" id="RHEA:24152"/>
        <dbReference type="ChEBI" id="CHEBI:15378"/>
        <dbReference type="ChEBI" id="CHEBI:30616"/>
        <dbReference type="ChEBI" id="CHEBI:58243"/>
        <dbReference type="ChEBI" id="CHEBI:58339"/>
        <dbReference type="ChEBI" id="CHEBI:456216"/>
        <dbReference type="EC" id="2.7.1.25"/>
    </reaction>
</comment>
<dbReference type="PROSITE" id="PS51722">
    <property type="entry name" value="G_TR_2"/>
    <property type="match status" value="1"/>
</dbReference>
<feature type="active site" description="Phosphoserine intermediate" evidence="13">
    <location>
        <position position="522"/>
    </location>
</feature>
<comment type="pathway">
    <text evidence="13">Sulfur metabolism; hydrogen sulfide biosynthesis; sulfite from sulfate: step 2/3.</text>
</comment>
<evidence type="ECO:0000256" key="10">
    <source>
        <dbReference type="ARBA" id="ARBA00023134"/>
    </source>
</evidence>
<evidence type="ECO:0000256" key="1">
    <source>
        <dbReference type="ARBA" id="ARBA00001823"/>
    </source>
</evidence>
<evidence type="ECO:0000256" key="13">
    <source>
        <dbReference type="HAMAP-Rule" id="MF_00065"/>
    </source>
</evidence>
<comment type="similarity">
    <text evidence="4">In the N-terminal section; belongs to the TRAFAC class translation factor GTPase superfamily. Classic translation factor GTPase family. CysN/NodQ subfamily.</text>
</comment>
<comment type="function">
    <text evidence="2">APS kinase catalyzes the synthesis of activated sulfate.</text>
</comment>
<dbReference type="Gene3D" id="2.40.30.10">
    <property type="entry name" value="Translation factors"/>
    <property type="match status" value="2"/>
</dbReference>
<dbReference type="InterPro" id="IPR059117">
    <property type="entry name" value="APS_kinase_dom"/>
</dbReference>
<keyword evidence="9 13" id="KW-0067">ATP-binding</keyword>
<dbReference type="InterPro" id="IPR050100">
    <property type="entry name" value="TRAFAC_GTPase_members"/>
</dbReference>
<proteinExistence type="inferred from homology"/>
<evidence type="ECO:0000256" key="3">
    <source>
        <dbReference type="ARBA" id="ARBA00005438"/>
    </source>
</evidence>
<reference evidence="15 16" key="1">
    <citation type="submission" date="2019-06" db="EMBL/GenBank/DDBJ databases">
        <title>Persicimonas caeni gen. nov., sp. nov., a predatory bacterium isolated from solar saltern.</title>
        <authorList>
            <person name="Wang S."/>
        </authorList>
    </citation>
    <scope>NUCLEOTIDE SEQUENCE [LARGE SCALE GENOMIC DNA]</scope>
    <source>
        <strain evidence="15 16">YN101</strain>
    </source>
</reference>
<dbReference type="SUPFAM" id="SSF50465">
    <property type="entry name" value="EF-Tu/eEF-1alpha/eIF2-gamma C-terminal domain"/>
    <property type="match status" value="1"/>
</dbReference>
<dbReference type="FunFam" id="3.40.50.300:FF:000212">
    <property type="entry name" value="Adenylyl-sulfate kinase"/>
    <property type="match status" value="1"/>
</dbReference>
<dbReference type="GO" id="GO:0070814">
    <property type="term" value="P:hydrogen sulfide biosynthetic process"/>
    <property type="evidence" value="ECO:0007669"/>
    <property type="project" value="UniProtKB-UniRule"/>
</dbReference>
<evidence type="ECO:0000256" key="2">
    <source>
        <dbReference type="ARBA" id="ARBA00002357"/>
    </source>
</evidence>
<dbReference type="GO" id="GO:0003924">
    <property type="term" value="F:GTPase activity"/>
    <property type="evidence" value="ECO:0007669"/>
    <property type="project" value="InterPro"/>
</dbReference>
<evidence type="ECO:0000256" key="8">
    <source>
        <dbReference type="ARBA" id="ARBA00022777"/>
    </source>
</evidence>
<dbReference type="GO" id="GO:0004020">
    <property type="term" value="F:adenylylsulfate kinase activity"/>
    <property type="evidence" value="ECO:0007669"/>
    <property type="project" value="UniProtKB-UniRule"/>
</dbReference>
<dbReference type="NCBIfam" id="TIGR02034">
    <property type="entry name" value="CysN"/>
    <property type="match status" value="1"/>
</dbReference>
<keyword evidence="16" id="KW-1185">Reference proteome</keyword>
<dbReference type="InterPro" id="IPR002891">
    <property type="entry name" value="APS"/>
</dbReference>
<dbReference type="OrthoDB" id="9804504at2"/>
<comment type="similarity">
    <text evidence="3">In the C-terminal section; belongs to the APS kinase family.</text>
</comment>
<accession>A0A5B8Y5L6</accession>
<dbReference type="Pfam" id="PF22594">
    <property type="entry name" value="GTP-eEF1A_C"/>
    <property type="match status" value="1"/>
</dbReference>
<keyword evidence="7 13" id="KW-0547">Nucleotide-binding</keyword>
<keyword evidence="11" id="KW-0511">Multifunctional enzyme</keyword>
<evidence type="ECO:0000313" key="15">
    <source>
        <dbReference type="EMBL" id="QDG51700.1"/>
    </source>
</evidence>
<dbReference type="InterPro" id="IPR005225">
    <property type="entry name" value="Small_GTP-bd"/>
</dbReference>
<dbReference type="Pfam" id="PF00009">
    <property type="entry name" value="GTP_EFTU"/>
    <property type="match status" value="1"/>
</dbReference>